<gene>
    <name evidence="9" type="ORF">DI392_16895</name>
</gene>
<dbReference type="PANTHER" id="PTHR32089">
    <property type="entry name" value="METHYL-ACCEPTING CHEMOTAXIS PROTEIN MCPB"/>
    <property type="match status" value="1"/>
</dbReference>
<dbReference type="Gene3D" id="3.30.450.20">
    <property type="entry name" value="PAS domain"/>
    <property type="match status" value="1"/>
</dbReference>
<comment type="subcellular location">
    <subcellularLocation>
        <location evidence="1">Cell inner membrane</location>
    </subcellularLocation>
</comment>
<dbReference type="Gene3D" id="1.10.287.950">
    <property type="entry name" value="Methyl-accepting chemotaxis protein"/>
    <property type="match status" value="1"/>
</dbReference>
<feature type="transmembrane region" description="Helical" evidence="6">
    <location>
        <begin position="326"/>
        <end position="347"/>
    </location>
</feature>
<dbReference type="GO" id="GO:0007165">
    <property type="term" value="P:signal transduction"/>
    <property type="evidence" value="ECO:0007669"/>
    <property type="project" value="UniProtKB-KW"/>
</dbReference>
<accession>A0A2U3B6K0</accession>
<dbReference type="GO" id="GO:0006935">
    <property type="term" value="P:chemotaxis"/>
    <property type="evidence" value="ECO:0007669"/>
    <property type="project" value="InterPro"/>
</dbReference>
<protein>
    <submittedName>
        <fullName evidence="9">Methyl-accepting chemotaxis protein</fullName>
    </submittedName>
</protein>
<dbReference type="InterPro" id="IPR003660">
    <property type="entry name" value="HAMP_dom"/>
</dbReference>
<dbReference type="CDD" id="cd11386">
    <property type="entry name" value="MCP_signal"/>
    <property type="match status" value="1"/>
</dbReference>
<proteinExistence type="inferred from homology"/>
<dbReference type="InterPro" id="IPR029151">
    <property type="entry name" value="Sensor-like_sf"/>
</dbReference>
<dbReference type="GO" id="GO:0005886">
    <property type="term" value="C:plasma membrane"/>
    <property type="evidence" value="ECO:0007669"/>
    <property type="project" value="UniProtKB-SubCell"/>
</dbReference>
<feature type="transmembrane region" description="Helical" evidence="6">
    <location>
        <begin position="12"/>
        <end position="34"/>
    </location>
</feature>
<dbReference type="InterPro" id="IPR033462">
    <property type="entry name" value="Cache_3-Cache_2"/>
</dbReference>
<dbReference type="InterPro" id="IPR004089">
    <property type="entry name" value="MCPsignal_dom"/>
</dbReference>
<evidence type="ECO:0000256" key="3">
    <source>
        <dbReference type="ARBA" id="ARBA00029447"/>
    </source>
</evidence>
<evidence type="ECO:0000313" key="10">
    <source>
        <dbReference type="Proteomes" id="UP000245362"/>
    </source>
</evidence>
<evidence type="ECO:0000256" key="1">
    <source>
        <dbReference type="ARBA" id="ARBA00004533"/>
    </source>
</evidence>
<name>A0A2U3B6K0_9VIBR</name>
<dbReference type="SUPFAM" id="SSF58104">
    <property type="entry name" value="Methyl-accepting chemotaxis protein (MCP) signaling domain"/>
    <property type="match status" value="1"/>
</dbReference>
<dbReference type="PRINTS" id="PR00260">
    <property type="entry name" value="CHEMTRNSDUCR"/>
</dbReference>
<keyword evidence="6" id="KW-1133">Transmembrane helix</keyword>
<dbReference type="SUPFAM" id="SSF103190">
    <property type="entry name" value="Sensory domain-like"/>
    <property type="match status" value="1"/>
</dbReference>
<dbReference type="RefSeq" id="WP_109320866.1">
    <property type="nucleotide sequence ID" value="NZ_QFWT01000010.1"/>
</dbReference>
<dbReference type="PROSITE" id="PS50885">
    <property type="entry name" value="HAMP"/>
    <property type="match status" value="1"/>
</dbReference>
<feature type="domain" description="Methyl-accepting transducer" evidence="7">
    <location>
        <begin position="407"/>
        <end position="643"/>
    </location>
</feature>
<sequence length="678" mass="74769">MIRYYKNQSVGFQLGSVMAICLLISFCSIAALVYRNADQVLLDATLKEQQSKVDALAKTIAGQFDAYLELTKILEATFQHGYLKGIRIEEDVVHYRGYQVRNISLNGESLVGNNTTVDTFTQDTNAIATVFSPAGNEWVRVSTSLENSQGQRVLGTTLGNTHPGYRKLMSGEPYYAQVDLFGERYITYYSPIKNDRNKVVAITFIGFPVDDITRDIFKSLQSVPWGDTGYTFIVENDKDHLGHYLLHPKWNKDDPSIINVSDHSGNKPFHVLFENSSGVFLYPWEYKGTVGQKYVVYADVPGWNWKLLGGTFIDEVTKESNELLKLIAMISLLVGTVTFIIMTFIVLRTTKPLTRLTGYMDRLGRGEISLSIETGAPQSGNEITKLNNSVAGMAKKLSQLVNNIRSNSDQVNRQSANVLNDATLNLSHSDEQLEKVEHIVTAIEEMASSAQSVAQQVETIAENVRHADSDTQNGLSMIENIGTDVTRLNDQLDQSAKAIEQVKTDSMDIHTVTKMIDDIAEQTNLLALNAAIEAARAGEHGRGFSVVADEVRTLAHRTQLSVKDVVSIIDNLKASTDNAVSLMHNSQQQALSVLDKAREGGTTLESIAHQVRDISSQTEAIAATSEEQAQVSHEVAASTSDISTLNNQSRSTSAQTSQSADTLSQLAQDLKQQVDFFH</sequence>
<keyword evidence="10" id="KW-1185">Reference proteome</keyword>
<dbReference type="PROSITE" id="PS50111">
    <property type="entry name" value="CHEMOTAXIS_TRANSDUC_2"/>
    <property type="match status" value="1"/>
</dbReference>
<keyword evidence="2 4" id="KW-0807">Transducer</keyword>
<evidence type="ECO:0000259" key="8">
    <source>
        <dbReference type="PROSITE" id="PS50885"/>
    </source>
</evidence>
<organism evidence="9 10">
    <name type="scientific">Vibrio albus</name>
    <dbReference type="NCBI Taxonomy" id="2200953"/>
    <lineage>
        <taxon>Bacteria</taxon>
        <taxon>Pseudomonadati</taxon>
        <taxon>Pseudomonadota</taxon>
        <taxon>Gammaproteobacteria</taxon>
        <taxon>Vibrionales</taxon>
        <taxon>Vibrionaceae</taxon>
        <taxon>Vibrio</taxon>
    </lineage>
</organism>
<comment type="similarity">
    <text evidence="3">Belongs to the methyl-accepting chemotaxis (MCP) protein family.</text>
</comment>
<evidence type="ECO:0000256" key="6">
    <source>
        <dbReference type="SAM" id="Phobius"/>
    </source>
</evidence>
<reference evidence="9 10" key="1">
    <citation type="submission" date="2018-05" db="EMBL/GenBank/DDBJ databases">
        <title>Vibrio limimaris sp. nov., isolated from marine sediment.</title>
        <authorList>
            <person name="Li C.-M."/>
        </authorList>
    </citation>
    <scope>NUCLEOTIDE SEQUENCE [LARGE SCALE GENOMIC DNA]</scope>
    <source>
        <strain evidence="9 10">E4404</strain>
    </source>
</reference>
<dbReference type="FunFam" id="1.10.287.950:FF:000001">
    <property type="entry name" value="Methyl-accepting chemotaxis sensory transducer"/>
    <property type="match status" value="1"/>
</dbReference>
<evidence type="ECO:0000313" key="9">
    <source>
        <dbReference type="EMBL" id="PWI32345.1"/>
    </source>
</evidence>
<keyword evidence="6" id="KW-0812">Transmembrane</keyword>
<keyword evidence="6" id="KW-0472">Membrane</keyword>
<evidence type="ECO:0000256" key="4">
    <source>
        <dbReference type="PROSITE-ProRule" id="PRU00284"/>
    </source>
</evidence>
<feature type="domain" description="HAMP" evidence="8">
    <location>
        <begin position="347"/>
        <end position="402"/>
    </location>
</feature>
<dbReference type="SMART" id="SM00304">
    <property type="entry name" value="HAMP"/>
    <property type="match status" value="1"/>
</dbReference>
<dbReference type="Proteomes" id="UP000245362">
    <property type="component" value="Unassembled WGS sequence"/>
</dbReference>
<feature type="region of interest" description="Disordered" evidence="5">
    <location>
        <begin position="640"/>
        <end position="660"/>
    </location>
</feature>
<dbReference type="SMART" id="SM00283">
    <property type="entry name" value="MA"/>
    <property type="match status" value="1"/>
</dbReference>
<dbReference type="Pfam" id="PF17201">
    <property type="entry name" value="Cache_3-Cache_2"/>
    <property type="match status" value="1"/>
</dbReference>
<dbReference type="EMBL" id="QFWT01000010">
    <property type="protein sequence ID" value="PWI32345.1"/>
    <property type="molecule type" value="Genomic_DNA"/>
</dbReference>
<evidence type="ECO:0000256" key="2">
    <source>
        <dbReference type="ARBA" id="ARBA00023224"/>
    </source>
</evidence>
<dbReference type="GO" id="GO:0004888">
    <property type="term" value="F:transmembrane signaling receptor activity"/>
    <property type="evidence" value="ECO:0007669"/>
    <property type="project" value="InterPro"/>
</dbReference>
<comment type="caution">
    <text evidence="9">The sequence shown here is derived from an EMBL/GenBank/DDBJ whole genome shotgun (WGS) entry which is preliminary data.</text>
</comment>
<feature type="compositionally biased region" description="Low complexity" evidence="5">
    <location>
        <begin position="648"/>
        <end position="660"/>
    </location>
</feature>
<dbReference type="PANTHER" id="PTHR32089:SF112">
    <property type="entry name" value="LYSOZYME-LIKE PROTEIN-RELATED"/>
    <property type="match status" value="1"/>
</dbReference>
<dbReference type="Pfam" id="PF00015">
    <property type="entry name" value="MCPsignal"/>
    <property type="match status" value="1"/>
</dbReference>
<dbReference type="CDD" id="cd06225">
    <property type="entry name" value="HAMP"/>
    <property type="match status" value="1"/>
</dbReference>
<dbReference type="InterPro" id="IPR004090">
    <property type="entry name" value="Chemotax_Me-accpt_rcpt"/>
</dbReference>
<evidence type="ECO:0000259" key="7">
    <source>
        <dbReference type="PROSITE" id="PS50111"/>
    </source>
</evidence>
<dbReference type="OrthoDB" id="9763018at2"/>
<evidence type="ECO:0000256" key="5">
    <source>
        <dbReference type="SAM" id="MobiDB-lite"/>
    </source>
</evidence>
<dbReference type="AlphaFoldDB" id="A0A2U3B6K0"/>